<comment type="caution">
    <text evidence="3">The sequence shown here is derived from an EMBL/GenBank/DDBJ whole genome shotgun (WGS) entry which is preliminary data.</text>
</comment>
<evidence type="ECO:0000259" key="1">
    <source>
        <dbReference type="Pfam" id="PF03235"/>
    </source>
</evidence>
<dbReference type="PANTHER" id="PTHR35149:SF1">
    <property type="entry name" value="DUF5655 DOMAIN-CONTAINING PROTEIN"/>
    <property type="match status" value="1"/>
</dbReference>
<dbReference type="InterPro" id="IPR004919">
    <property type="entry name" value="GmrSD_N"/>
</dbReference>
<dbReference type="Proteomes" id="UP000295278">
    <property type="component" value="Unassembled WGS sequence"/>
</dbReference>
<evidence type="ECO:0000259" key="2">
    <source>
        <dbReference type="Pfam" id="PF07510"/>
    </source>
</evidence>
<feature type="domain" description="GmrSD restriction endonucleases C-terminal" evidence="2">
    <location>
        <begin position="464"/>
        <end position="600"/>
    </location>
</feature>
<evidence type="ECO:0000313" key="3">
    <source>
        <dbReference type="EMBL" id="TDD74631.1"/>
    </source>
</evidence>
<protein>
    <submittedName>
        <fullName evidence="3">DUF262 domain-containing protein</fullName>
    </submittedName>
</protein>
<name>A0A4R5AP81_9FLAO</name>
<dbReference type="InterPro" id="IPR011089">
    <property type="entry name" value="GmrSD_C"/>
</dbReference>
<dbReference type="Pfam" id="PF07510">
    <property type="entry name" value="GmrSD_C"/>
    <property type="match status" value="1"/>
</dbReference>
<dbReference type="OrthoDB" id="9798761at2"/>
<accession>A0A4R5AP81</accession>
<dbReference type="AlphaFoldDB" id="A0A4R5AP81"/>
<dbReference type="PANTHER" id="PTHR35149">
    <property type="entry name" value="SLL5132 PROTEIN"/>
    <property type="match status" value="1"/>
</dbReference>
<keyword evidence="4" id="KW-1185">Reference proteome</keyword>
<gene>
    <name evidence="3" type="ORF">E0F89_14085</name>
</gene>
<dbReference type="Pfam" id="PF03235">
    <property type="entry name" value="GmrSD_N"/>
    <property type="match status" value="1"/>
</dbReference>
<organism evidence="3 4">
    <name type="scientific">Flavobacterium caseinilyticum</name>
    <dbReference type="NCBI Taxonomy" id="2541732"/>
    <lineage>
        <taxon>Bacteria</taxon>
        <taxon>Pseudomonadati</taxon>
        <taxon>Bacteroidota</taxon>
        <taxon>Flavobacteriia</taxon>
        <taxon>Flavobacteriales</taxon>
        <taxon>Flavobacteriaceae</taxon>
        <taxon>Flavobacterium</taxon>
    </lineage>
</organism>
<evidence type="ECO:0000313" key="4">
    <source>
        <dbReference type="Proteomes" id="UP000295278"/>
    </source>
</evidence>
<reference evidence="3 4" key="1">
    <citation type="submission" date="2019-03" db="EMBL/GenBank/DDBJ databases">
        <title>Flavobacterium AT-3-2 sp. nov., isolated from arctic soil.</title>
        <authorList>
            <person name="Chaudhary D.K."/>
        </authorList>
    </citation>
    <scope>NUCLEOTIDE SEQUENCE [LARGE SCALE GENOMIC DNA]</scope>
    <source>
        <strain evidence="3 4">AT-3-2</strain>
    </source>
</reference>
<dbReference type="EMBL" id="SMFM01000008">
    <property type="protein sequence ID" value="TDD74631.1"/>
    <property type="molecule type" value="Genomic_DNA"/>
</dbReference>
<proteinExistence type="predicted"/>
<dbReference type="RefSeq" id="WP_131910417.1">
    <property type="nucleotide sequence ID" value="NZ_SMFM01000008.1"/>
</dbReference>
<feature type="domain" description="GmrSD restriction endonucleases N-terminal" evidence="1">
    <location>
        <begin position="10"/>
        <end position="223"/>
    </location>
</feature>
<sequence>MTEKQNTFGEFVKKYSFVIPDYQRAYSWGEKQLIPFINDILEHCDDNDDSLDDTTYYLGHYILENSKGSNEFEIVDGQQRISTVYLFLLVCGYLQEENYINKISFKPVSYDLLGLDEIKNILSKNNCVDIELDNLLKSSKTSSLKRMIEAVTLFKKAFSDTDKSKSTNLLKTDDIGKYIQIINKAYCSVAIFNDKSVASQIFELHNTRGVKLTETEKVKALLMKNIYIHSSTPINAEKNIQEIQKYFARIFELEEKANEVWLRGDMPLDTILMHHLRAVEDGNKIENFGSPQGVEEERGSFEYVKESLSQKNKEEIVTYAKTLAKEFARSMEIITVAIPNADKQDNNHLIGDVLLLDKNKSLTFLLRAFRASNTIDYKLIERWENFVLSYDIIYWNGFFYGKQYRGKFDSIYASLKPELGFEECKNLLLQYFTNNKWFGADWGHLGENTKKLFGEGKNKWLSNTYGWTRAGYFLYKYEIQKGANVERIRTDIFKDDKVSIDHIVARGLTWKSLGLKRESEEEIKQADYLWNEILGVINGIGNLALSTTSNNSSDSNGLPNDHINTYEKCGFIKTAKQVKTWENPEQFVSKINERSEDIIEFISESIINRNDIWE</sequence>